<evidence type="ECO:0000256" key="7">
    <source>
        <dbReference type="SAM" id="MobiDB-lite"/>
    </source>
</evidence>
<evidence type="ECO:0000313" key="10">
    <source>
        <dbReference type="EMBL" id="CAH4033318.1"/>
    </source>
</evidence>
<keyword evidence="2 5" id="KW-0863">Zinc-finger</keyword>
<evidence type="ECO:0000256" key="1">
    <source>
        <dbReference type="ARBA" id="ARBA00022723"/>
    </source>
</evidence>
<dbReference type="SMART" id="SM00692">
    <property type="entry name" value="DM3"/>
    <property type="match status" value="3"/>
</dbReference>
<feature type="domain" description="THAP-type" evidence="9">
    <location>
        <begin position="92"/>
        <end position="172"/>
    </location>
</feature>
<dbReference type="PANTHER" id="PTHR46600:SF11">
    <property type="entry name" value="THAP DOMAIN-CONTAINING PROTEIN 10"/>
    <property type="match status" value="1"/>
</dbReference>
<feature type="domain" description="C2H2-type" evidence="8">
    <location>
        <begin position="401"/>
        <end position="429"/>
    </location>
</feature>
<feature type="compositionally biased region" description="Basic and acidic residues" evidence="7">
    <location>
        <begin position="871"/>
        <end position="905"/>
    </location>
</feature>
<dbReference type="Gene3D" id="3.30.160.60">
    <property type="entry name" value="Classic Zinc Finger"/>
    <property type="match status" value="1"/>
</dbReference>
<dbReference type="PANTHER" id="PTHR46600">
    <property type="entry name" value="THAP DOMAIN-CONTAINING"/>
    <property type="match status" value="1"/>
</dbReference>
<name>A0A9P0TJ91_PIEBR</name>
<dbReference type="PROSITE" id="PS50157">
    <property type="entry name" value="ZINC_FINGER_C2H2_2"/>
    <property type="match status" value="2"/>
</dbReference>
<evidence type="ECO:0000256" key="6">
    <source>
        <dbReference type="PROSITE-ProRule" id="PRU00309"/>
    </source>
</evidence>
<dbReference type="Gene3D" id="6.20.210.20">
    <property type="entry name" value="THAP domain"/>
    <property type="match status" value="3"/>
</dbReference>
<dbReference type="GO" id="GO:0008270">
    <property type="term" value="F:zinc ion binding"/>
    <property type="evidence" value="ECO:0007669"/>
    <property type="project" value="UniProtKB-KW"/>
</dbReference>
<gene>
    <name evidence="10" type="ORF">PIBRA_LOCUS9617</name>
</gene>
<evidence type="ECO:0000259" key="9">
    <source>
        <dbReference type="PROSITE" id="PS50950"/>
    </source>
</evidence>
<evidence type="ECO:0000313" key="11">
    <source>
        <dbReference type="Proteomes" id="UP001152562"/>
    </source>
</evidence>
<proteinExistence type="predicted"/>
<dbReference type="PROSITE" id="PS00028">
    <property type="entry name" value="ZINC_FINGER_C2H2_1"/>
    <property type="match status" value="3"/>
</dbReference>
<feature type="compositionally biased region" description="Polar residues" evidence="7">
    <location>
        <begin position="906"/>
        <end position="925"/>
    </location>
</feature>
<reference evidence="10" key="1">
    <citation type="submission" date="2022-05" db="EMBL/GenBank/DDBJ databases">
        <authorList>
            <person name="Okamura Y."/>
        </authorList>
    </citation>
    <scope>NUCLEOTIDE SEQUENCE</scope>
</reference>
<keyword evidence="1" id="KW-0479">Metal-binding</keyword>
<evidence type="ECO:0000256" key="2">
    <source>
        <dbReference type="ARBA" id="ARBA00022771"/>
    </source>
</evidence>
<dbReference type="SMART" id="SM00980">
    <property type="entry name" value="THAP"/>
    <property type="match status" value="3"/>
</dbReference>
<organism evidence="10 11">
    <name type="scientific">Pieris brassicae</name>
    <name type="common">White butterfly</name>
    <name type="synonym">Large white butterfly</name>
    <dbReference type="NCBI Taxonomy" id="7116"/>
    <lineage>
        <taxon>Eukaryota</taxon>
        <taxon>Metazoa</taxon>
        <taxon>Ecdysozoa</taxon>
        <taxon>Arthropoda</taxon>
        <taxon>Hexapoda</taxon>
        <taxon>Insecta</taxon>
        <taxon>Pterygota</taxon>
        <taxon>Neoptera</taxon>
        <taxon>Endopterygota</taxon>
        <taxon>Lepidoptera</taxon>
        <taxon>Glossata</taxon>
        <taxon>Ditrysia</taxon>
        <taxon>Papilionoidea</taxon>
        <taxon>Pieridae</taxon>
        <taxon>Pierinae</taxon>
        <taxon>Pieris</taxon>
    </lineage>
</organism>
<dbReference type="SMART" id="SM00355">
    <property type="entry name" value="ZnF_C2H2"/>
    <property type="match status" value="3"/>
</dbReference>
<dbReference type="AlphaFoldDB" id="A0A9P0TJ91"/>
<comment type="caution">
    <text evidence="10">The sequence shown here is derived from an EMBL/GenBank/DDBJ whole genome shotgun (WGS) entry which is preliminary data.</text>
</comment>
<dbReference type="InterPro" id="IPR038441">
    <property type="entry name" value="THAP_Znf_sf"/>
</dbReference>
<dbReference type="Pfam" id="PF05485">
    <property type="entry name" value="THAP"/>
    <property type="match status" value="3"/>
</dbReference>
<dbReference type="GO" id="GO:0043565">
    <property type="term" value="F:sequence-specific DNA binding"/>
    <property type="evidence" value="ECO:0007669"/>
    <property type="project" value="InterPro"/>
</dbReference>
<evidence type="ECO:0000256" key="4">
    <source>
        <dbReference type="ARBA" id="ARBA00023125"/>
    </source>
</evidence>
<evidence type="ECO:0008006" key="12">
    <source>
        <dbReference type="Google" id="ProtNLM"/>
    </source>
</evidence>
<feature type="region of interest" description="Disordered" evidence="7">
    <location>
        <begin position="862"/>
        <end position="925"/>
    </location>
</feature>
<keyword evidence="11" id="KW-1185">Reference proteome</keyword>
<keyword evidence="3" id="KW-0862">Zinc</keyword>
<dbReference type="SUPFAM" id="SSF57716">
    <property type="entry name" value="Glucocorticoid receptor-like (DNA-binding domain)"/>
    <property type="match status" value="3"/>
</dbReference>
<feature type="domain" description="C2H2-type" evidence="8">
    <location>
        <begin position="271"/>
        <end position="294"/>
    </location>
</feature>
<dbReference type="InterPro" id="IPR006612">
    <property type="entry name" value="THAP_Znf"/>
</dbReference>
<dbReference type="Proteomes" id="UP001152562">
    <property type="component" value="Unassembled WGS sequence"/>
</dbReference>
<feature type="domain" description="THAP-type" evidence="9">
    <location>
        <begin position="1"/>
        <end position="80"/>
    </location>
</feature>
<sequence>MVNCNVYGCKNRTERNQPNITFHRFPNNPQLKDAWIECTRRINWNPKSHSRICSKHFDPSCFQQKSNRTYLNPHSIPTLFIKETVSELLQKMAKCCILMCGARKNKKQPELTLHRFPKNEALRKRWFEAIGERNINPGQKEWFLCSLHFDKSCFNKTLDVMRLRDNSLPSIFPYQDRDGAMVGCSVLGCKSRSERKLNEITFHLFPSNPEIKFKWLEATGRKNWHPTKFSRICSLHFNGASFVYKGKKVQLKPYSVPENCIHKMSDKRKLYKCDKCIRTYTNSNALENHKRVMHCIVNNAPPMKSRGNKIKAATDKFERYQCPVCKAIFPSRFVATKHIEVYHTKHFKAIHPIKLQDCPNCKQKNRNLSLHKCTCDKQKNKIAVGYNITNEKQGKTKKVHYFCYLCSKVFNNANKFTVHVEAQHNKSVETMFFPNMTQFTLWKEHIEKLAYIQYRLCSEEINGRQFYHCINTKITDMFTERCPSIIVVQSYPKGILARLYKTHANHKTCEYNLAKEFRKYRITDFLQSIDNSNGYDPYLDFKMLLENILEAAAKIKISGLKELVEKALEMTIILNTYDEDDDPLKTNHDRTKSLTDAEITEVLKQEASVTIKKEDLELDMSEPLKKKAHMLDVSPRIVNTYSLAEYPVDQQSDTDSCDDIDNKILISNFVGKQKSKPCDTKTDLLDDKDKEFSSFNDTYRDFVRKNLRLSTPMVTRSRGSQINSKKNCSQENNTIMSTAVDVTGTVSKTSSKSNPNSKVNTVSSVNGNNSVSSINNVVDCPVESNIISTTTANVHSGLAPVVVTPASNHLINNNMVFVAVPYAPMNTMIPTTSTNPFFNLVGVSMPQQITVTQQTFSNSINKASLKNDTSPIRHDNANENGKDKTKNKSTDTHEEEFNADVDRVNTDVNSSDSDVGNTDTESSATDEYVPKVIQKPSVKLEKVKKNTKTTKKIDYEYEVIEQDSDCNILVLKL</sequence>
<feature type="domain" description="THAP-type" evidence="9">
    <location>
        <begin position="181"/>
        <end position="260"/>
    </location>
</feature>
<evidence type="ECO:0000256" key="5">
    <source>
        <dbReference type="PROSITE-ProRule" id="PRU00042"/>
    </source>
</evidence>
<evidence type="ECO:0000256" key="3">
    <source>
        <dbReference type="ARBA" id="ARBA00022833"/>
    </source>
</evidence>
<dbReference type="PROSITE" id="PS50950">
    <property type="entry name" value="ZF_THAP"/>
    <property type="match status" value="3"/>
</dbReference>
<dbReference type="EMBL" id="CALOZG010000029">
    <property type="protein sequence ID" value="CAH4033318.1"/>
    <property type="molecule type" value="Genomic_DNA"/>
</dbReference>
<dbReference type="InterPro" id="IPR013087">
    <property type="entry name" value="Znf_C2H2_type"/>
</dbReference>
<protein>
    <recommendedName>
        <fullName evidence="12">THAP-type domain-containing protein</fullName>
    </recommendedName>
</protein>
<accession>A0A9P0TJ91</accession>
<keyword evidence="4 6" id="KW-0238">DNA-binding</keyword>
<evidence type="ECO:0000259" key="8">
    <source>
        <dbReference type="PROSITE" id="PS50157"/>
    </source>
</evidence>
<dbReference type="InterPro" id="IPR026516">
    <property type="entry name" value="THAP1/10"/>
</dbReference>